<evidence type="ECO:0000256" key="2">
    <source>
        <dbReference type="ARBA" id="ARBA00022737"/>
    </source>
</evidence>
<feature type="region of interest" description="Disordered" evidence="4">
    <location>
        <begin position="37"/>
        <end position="73"/>
    </location>
</feature>
<feature type="repeat" description="PPR" evidence="3">
    <location>
        <begin position="494"/>
        <end position="528"/>
    </location>
</feature>
<feature type="domain" description="PROP1-like PPR" evidence="5">
    <location>
        <begin position="168"/>
        <end position="280"/>
    </location>
</feature>
<accession>A0A6A2ZCC3</accession>
<evidence type="ECO:0000259" key="5">
    <source>
        <dbReference type="Pfam" id="PF17177"/>
    </source>
</evidence>
<gene>
    <name evidence="6" type="ORF">F3Y22_tig00110933pilonHSYRG00216</name>
</gene>
<keyword evidence="2" id="KW-0677">Repeat</keyword>
<dbReference type="GO" id="GO:0003729">
    <property type="term" value="F:mRNA binding"/>
    <property type="evidence" value="ECO:0007669"/>
    <property type="project" value="TreeGrafter"/>
</dbReference>
<name>A0A6A2ZCC3_HIBSY</name>
<dbReference type="NCBIfam" id="TIGR00756">
    <property type="entry name" value="PPR"/>
    <property type="match status" value="5"/>
</dbReference>
<dbReference type="InterPro" id="IPR002885">
    <property type="entry name" value="PPR_rpt"/>
</dbReference>
<dbReference type="InterPro" id="IPR033443">
    <property type="entry name" value="PROP1-like_PPR_dom"/>
</dbReference>
<dbReference type="PROSITE" id="PS51375">
    <property type="entry name" value="PPR"/>
    <property type="match status" value="7"/>
</dbReference>
<evidence type="ECO:0000256" key="4">
    <source>
        <dbReference type="SAM" id="MobiDB-lite"/>
    </source>
</evidence>
<dbReference type="Proteomes" id="UP000436088">
    <property type="component" value="Unassembled WGS sequence"/>
</dbReference>
<dbReference type="PANTHER" id="PTHR47932">
    <property type="entry name" value="ATPASE EXPRESSION PROTEIN 3"/>
    <property type="match status" value="1"/>
</dbReference>
<dbReference type="InterPro" id="IPR011990">
    <property type="entry name" value="TPR-like_helical_dom_sf"/>
</dbReference>
<feature type="compositionally biased region" description="Pro residues" evidence="4">
    <location>
        <begin position="64"/>
        <end position="73"/>
    </location>
</feature>
<feature type="repeat" description="PPR" evidence="3">
    <location>
        <begin position="145"/>
        <end position="179"/>
    </location>
</feature>
<dbReference type="PANTHER" id="PTHR47932:SF10">
    <property type="entry name" value="OS07G0179000 PROTEIN"/>
    <property type="match status" value="1"/>
</dbReference>
<comment type="similarity">
    <text evidence="1">Belongs to the PPR family. P subfamily.</text>
</comment>
<keyword evidence="7" id="KW-1185">Reference proteome</keyword>
<dbReference type="Gene3D" id="1.25.40.10">
    <property type="entry name" value="Tetratricopeptide repeat domain"/>
    <property type="match status" value="5"/>
</dbReference>
<evidence type="ECO:0000256" key="3">
    <source>
        <dbReference type="PROSITE-ProRule" id="PRU00708"/>
    </source>
</evidence>
<sequence length="713" mass="80629">MPPKSISPKPYFFYGHRKPSQNRPVVYGGLFSNRQILKTPQTPPPLSPPFDLHKWDPHHLSQNPSPPPPIPNPRLNPKLSPIARFITDAFRKNQYTWGPTVVFELNKLRRVTPSLVAEVLKVEDDPVLASKFFRWAGKQKGFKHDFASYNALAYCLNRNGRFRAADQLPELMDSQGKPPTEKQFEILIRMHADNNRGQRVYYVYQKMRNFGIKPRVFLYNRVMDALVKTGYLNLALSVYEDLRGDGLVEESITFMILIKGLCKAGRIEEMLEVLGKMRNTSCKPDVFAYTAMIRILVSEGNLDGCLHVWEEMQRDGVEPDVMAYVTLVAGLCKGGRVQKGYELFKDMKRKGILIERAIYGVLIEGFVKDGKVGSACGLLKDLIDSGYRADLGIYTSLIEGLCDARLVDRAHKLFQVTAQEGLEPDFATVRPMLLAFAEMRRMSDFCKLLEQMQKLGFSINDDLSKFFSFVVEEEERAVMALQVFDELKAKGYSSVPIYNILMGALHKTGKVKQALSLFQEMKDMNLEPDSSTYSNVVLCYVEDENIREACICHNKIIEMVCVPSIDAYRSLAKGLCRIGEIDAAMMMVRDCLGNVTNGPMEFKYTLTILHACESGAEKVMEVLNEMMQEGLPPDNVVCSGIIAGMCKYRTVEEARKVFANLRIRKLITEANLIVYDELLIEYMEKKAADLVLSGLKFFGLESKLKAKGSTLLS</sequence>
<organism evidence="6 7">
    <name type="scientific">Hibiscus syriacus</name>
    <name type="common">Rose of Sharon</name>
    <dbReference type="NCBI Taxonomy" id="106335"/>
    <lineage>
        <taxon>Eukaryota</taxon>
        <taxon>Viridiplantae</taxon>
        <taxon>Streptophyta</taxon>
        <taxon>Embryophyta</taxon>
        <taxon>Tracheophyta</taxon>
        <taxon>Spermatophyta</taxon>
        <taxon>Magnoliopsida</taxon>
        <taxon>eudicotyledons</taxon>
        <taxon>Gunneridae</taxon>
        <taxon>Pentapetalae</taxon>
        <taxon>rosids</taxon>
        <taxon>malvids</taxon>
        <taxon>Malvales</taxon>
        <taxon>Malvaceae</taxon>
        <taxon>Malvoideae</taxon>
        <taxon>Hibiscus</taxon>
    </lineage>
</organism>
<dbReference type="SUPFAM" id="SSF48452">
    <property type="entry name" value="TPR-like"/>
    <property type="match status" value="1"/>
</dbReference>
<dbReference type="Pfam" id="PF01535">
    <property type="entry name" value="PPR"/>
    <property type="match status" value="2"/>
</dbReference>
<comment type="caution">
    <text evidence="6">The sequence shown here is derived from an EMBL/GenBank/DDBJ whole genome shotgun (WGS) entry which is preliminary data.</text>
</comment>
<proteinExistence type="inferred from homology"/>
<feature type="repeat" description="PPR" evidence="3">
    <location>
        <begin position="390"/>
        <end position="424"/>
    </location>
</feature>
<evidence type="ECO:0000256" key="1">
    <source>
        <dbReference type="ARBA" id="ARBA00007626"/>
    </source>
</evidence>
<reference evidence="6" key="1">
    <citation type="submission" date="2019-09" db="EMBL/GenBank/DDBJ databases">
        <title>Draft genome information of white flower Hibiscus syriacus.</title>
        <authorList>
            <person name="Kim Y.-M."/>
        </authorList>
    </citation>
    <scope>NUCLEOTIDE SEQUENCE [LARGE SCALE GENOMIC DNA]</scope>
    <source>
        <strain evidence="6">YM2019G1</strain>
    </source>
</reference>
<feature type="repeat" description="PPR" evidence="3">
    <location>
        <begin position="215"/>
        <end position="249"/>
    </location>
</feature>
<dbReference type="Pfam" id="PF13041">
    <property type="entry name" value="PPR_2"/>
    <property type="match status" value="2"/>
</dbReference>
<evidence type="ECO:0000313" key="7">
    <source>
        <dbReference type="Proteomes" id="UP000436088"/>
    </source>
</evidence>
<feature type="repeat" description="PPR" evidence="3">
    <location>
        <begin position="250"/>
        <end position="284"/>
    </location>
</feature>
<protein>
    <submittedName>
        <fullName evidence="6">Pentatricopeptide repeat-containing protein</fullName>
    </submittedName>
</protein>
<dbReference type="AlphaFoldDB" id="A0A6A2ZCC3"/>
<dbReference type="Pfam" id="PF17177">
    <property type="entry name" value="PPR_long"/>
    <property type="match status" value="1"/>
</dbReference>
<feature type="repeat" description="PPR" evidence="3">
    <location>
        <begin position="320"/>
        <end position="354"/>
    </location>
</feature>
<dbReference type="EMBL" id="VEPZ02001168">
    <property type="protein sequence ID" value="KAE8689641.1"/>
    <property type="molecule type" value="Genomic_DNA"/>
</dbReference>
<feature type="repeat" description="PPR" evidence="3">
    <location>
        <begin position="285"/>
        <end position="319"/>
    </location>
</feature>
<evidence type="ECO:0000313" key="6">
    <source>
        <dbReference type="EMBL" id="KAE8689641.1"/>
    </source>
</evidence>
<dbReference type="OrthoDB" id="185373at2759"/>